<dbReference type="AlphaFoldDB" id="A0A1I1SQ37"/>
<dbReference type="EMBL" id="FOMN01000005">
    <property type="protein sequence ID" value="SFD48471.1"/>
    <property type="molecule type" value="Genomic_DNA"/>
</dbReference>
<keyword evidence="1" id="KW-0472">Membrane</keyword>
<organism evidence="2 3">
    <name type="scientific">Lactobacillus bombicola</name>
    <dbReference type="NCBI Taxonomy" id="1505723"/>
    <lineage>
        <taxon>Bacteria</taxon>
        <taxon>Bacillati</taxon>
        <taxon>Bacillota</taxon>
        <taxon>Bacilli</taxon>
        <taxon>Lactobacillales</taxon>
        <taxon>Lactobacillaceae</taxon>
        <taxon>Lactobacillus</taxon>
    </lineage>
</organism>
<name>A0A1I1SQ37_9LACO</name>
<sequence>MNNKNYPTVGLKASYCLLHMSLIELFLIVIMIIDPIFSHLFKNLFLLDLLVDPLNQVEFVFIFIAVVGAIVWIAMFLITRNYQHGNSFHNYWLSWRATCSLRQANKIKPQFKQVKIGDTWRNQKIINPIDQEFNYAIKGWFIDQRTDALTIWLLVPDQADAQAIFEQRLPIIESNIRHDYHDFTFSPAERVGNYYRILANKF</sequence>
<feature type="transmembrane region" description="Helical" evidence="1">
    <location>
        <begin position="12"/>
        <end position="37"/>
    </location>
</feature>
<evidence type="ECO:0000256" key="1">
    <source>
        <dbReference type="SAM" id="Phobius"/>
    </source>
</evidence>
<gene>
    <name evidence="2" type="ORF">SAMN04487792_1052</name>
</gene>
<dbReference type="RefSeq" id="WP_090093284.1">
    <property type="nucleotide sequence ID" value="NZ_CBCRVU010000002.1"/>
</dbReference>
<evidence type="ECO:0000313" key="3">
    <source>
        <dbReference type="Proteomes" id="UP000199599"/>
    </source>
</evidence>
<protein>
    <submittedName>
        <fullName evidence="2">Uncharacterized protein</fullName>
    </submittedName>
</protein>
<reference evidence="3" key="1">
    <citation type="submission" date="2016-10" db="EMBL/GenBank/DDBJ databases">
        <authorList>
            <person name="Varghese N."/>
            <person name="Submissions S."/>
        </authorList>
    </citation>
    <scope>NUCLEOTIDE SEQUENCE [LARGE SCALE GENOMIC DNA]</scope>
    <source>
        <strain evidence="3">R-53102</strain>
    </source>
</reference>
<dbReference type="STRING" id="1505723.SAMN04487792_1052"/>
<accession>A0A1I1SQ37</accession>
<feature type="transmembrane region" description="Helical" evidence="1">
    <location>
        <begin position="57"/>
        <end position="78"/>
    </location>
</feature>
<proteinExistence type="predicted"/>
<evidence type="ECO:0000313" key="2">
    <source>
        <dbReference type="EMBL" id="SFD48471.1"/>
    </source>
</evidence>
<keyword evidence="1" id="KW-0812">Transmembrane</keyword>
<dbReference type="Proteomes" id="UP000199599">
    <property type="component" value="Unassembled WGS sequence"/>
</dbReference>
<keyword evidence="1" id="KW-1133">Transmembrane helix</keyword>